<comment type="caution">
    <text evidence="1">The sequence shown here is derived from an EMBL/GenBank/DDBJ whole genome shotgun (WGS) entry which is preliminary data.</text>
</comment>
<dbReference type="Proteomes" id="UP000018948">
    <property type="component" value="Unassembled WGS sequence"/>
</dbReference>
<gene>
    <name evidence="1" type="ORF">F442_22065</name>
</gene>
<feature type="non-terminal residue" evidence="1">
    <location>
        <position position="1"/>
    </location>
</feature>
<reference evidence="1 2" key="1">
    <citation type="submission" date="2013-11" db="EMBL/GenBank/DDBJ databases">
        <title>The Genome Sequence of Phytophthora parasitica P10297.</title>
        <authorList>
            <consortium name="The Broad Institute Genomics Platform"/>
            <person name="Russ C."/>
            <person name="Tyler B."/>
            <person name="Panabieres F."/>
            <person name="Shan W."/>
            <person name="Tripathy S."/>
            <person name="Grunwald N."/>
            <person name="Machado M."/>
            <person name="Johnson C.S."/>
            <person name="Walker B."/>
            <person name="Young S.K."/>
            <person name="Zeng Q."/>
            <person name="Gargeya S."/>
            <person name="Fitzgerald M."/>
            <person name="Haas B."/>
            <person name="Abouelleil A."/>
            <person name="Allen A.W."/>
            <person name="Alvarado L."/>
            <person name="Arachchi H.M."/>
            <person name="Berlin A.M."/>
            <person name="Chapman S.B."/>
            <person name="Gainer-Dewar J."/>
            <person name="Goldberg J."/>
            <person name="Griggs A."/>
            <person name="Gujja S."/>
            <person name="Hansen M."/>
            <person name="Howarth C."/>
            <person name="Imamovic A."/>
            <person name="Ireland A."/>
            <person name="Larimer J."/>
            <person name="McCowan C."/>
            <person name="Murphy C."/>
            <person name="Pearson M."/>
            <person name="Poon T.W."/>
            <person name="Priest M."/>
            <person name="Roberts A."/>
            <person name="Saif S."/>
            <person name="Shea T."/>
            <person name="Sisk P."/>
            <person name="Sykes S."/>
            <person name="Wortman J."/>
            <person name="Nusbaum C."/>
            <person name="Birren B."/>
        </authorList>
    </citation>
    <scope>NUCLEOTIDE SEQUENCE [LARGE SCALE GENOMIC DNA]</scope>
    <source>
        <strain evidence="1 2">P10297</strain>
    </source>
</reference>
<dbReference type="EMBL" id="ANIY01004560">
    <property type="protein sequence ID" value="ETP28659.1"/>
    <property type="molecule type" value="Genomic_DNA"/>
</dbReference>
<evidence type="ECO:0000313" key="2">
    <source>
        <dbReference type="Proteomes" id="UP000018948"/>
    </source>
</evidence>
<accession>W2Y3A7</accession>
<organism evidence="1 2">
    <name type="scientific">Phytophthora nicotianae P10297</name>
    <dbReference type="NCBI Taxonomy" id="1317064"/>
    <lineage>
        <taxon>Eukaryota</taxon>
        <taxon>Sar</taxon>
        <taxon>Stramenopiles</taxon>
        <taxon>Oomycota</taxon>
        <taxon>Peronosporomycetes</taxon>
        <taxon>Peronosporales</taxon>
        <taxon>Peronosporaceae</taxon>
        <taxon>Phytophthora</taxon>
    </lineage>
</organism>
<name>W2Y3A7_PHYNI</name>
<evidence type="ECO:0000313" key="1">
    <source>
        <dbReference type="EMBL" id="ETP28659.1"/>
    </source>
</evidence>
<sequence>IKVIVTDYKKTPTIPVLNSVLPRFLLYDATNLSSGNQGHCAEGPLPLKAVMKAKDFLIDPQNHRILTTKPTQRPARKVFNSTKSMV</sequence>
<proteinExistence type="predicted"/>
<protein>
    <submittedName>
        <fullName evidence="1">Uncharacterized protein</fullName>
    </submittedName>
</protein>
<dbReference type="AlphaFoldDB" id="W2Y3A7"/>